<dbReference type="SUPFAM" id="SSF103473">
    <property type="entry name" value="MFS general substrate transporter"/>
    <property type="match status" value="1"/>
</dbReference>
<dbReference type="HOGENOM" id="CLU_001265_30_5_1"/>
<dbReference type="AlphaFoldDB" id="E3LTA2"/>
<dbReference type="PROSITE" id="PS00216">
    <property type="entry name" value="SUGAR_TRANSPORT_1"/>
    <property type="match status" value="1"/>
</dbReference>
<dbReference type="InParanoid" id="E3LTA2"/>
<dbReference type="OrthoDB" id="6339427at2759"/>
<evidence type="ECO:0000256" key="4">
    <source>
        <dbReference type="ARBA" id="ARBA00022692"/>
    </source>
</evidence>
<dbReference type="GO" id="GO:0016324">
    <property type="term" value="C:apical plasma membrane"/>
    <property type="evidence" value="ECO:0007669"/>
    <property type="project" value="EnsemblMetazoa"/>
</dbReference>
<evidence type="ECO:0000256" key="2">
    <source>
        <dbReference type="ARBA" id="ARBA00010992"/>
    </source>
</evidence>
<feature type="transmembrane region" description="Helical" evidence="7">
    <location>
        <begin position="540"/>
        <end position="561"/>
    </location>
</feature>
<dbReference type="Gene3D" id="1.20.1250.20">
    <property type="entry name" value="MFS general substrate transporter like domains"/>
    <property type="match status" value="2"/>
</dbReference>
<feature type="transmembrane region" description="Helical" evidence="7">
    <location>
        <begin position="100"/>
        <end position="119"/>
    </location>
</feature>
<gene>
    <name evidence="9" type="primary">Cre-hmit-1.3</name>
    <name evidence="9" type="ORF">CRE_25162</name>
</gene>
<evidence type="ECO:0000256" key="3">
    <source>
        <dbReference type="ARBA" id="ARBA00022448"/>
    </source>
</evidence>
<dbReference type="FunFam" id="1.20.1250.20:FF:000387">
    <property type="entry name" value="H(+) MyoInositol coTransporter"/>
    <property type="match status" value="1"/>
</dbReference>
<dbReference type="PANTHER" id="PTHR48020:SF12">
    <property type="entry name" value="PROTON MYO-INOSITOL COTRANSPORTER"/>
    <property type="match status" value="1"/>
</dbReference>
<evidence type="ECO:0000256" key="5">
    <source>
        <dbReference type="ARBA" id="ARBA00022989"/>
    </source>
</evidence>
<feature type="transmembrane region" description="Helical" evidence="7">
    <location>
        <begin position="158"/>
        <end position="182"/>
    </location>
</feature>
<feature type="transmembrane region" description="Helical" evidence="7">
    <location>
        <begin position="188"/>
        <end position="211"/>
    </location>
</feature>
<dbReference type="PROSITE" id="PS50850">
    <property type="entry name" value="MFS"/>
    <property type="match status" value="1"/>
</dbReference>
<dbReference type="FunCoup" id="E3LTA2">
    <property type="interactions" value="609"/>
</dbReference>
<feature type="transmembrane region" description="Helical" evidence="7">
    <location>
        <begin position="573"/>
        <end position="591"/>
    </location>
</feature>
<comment type="subcellular location">
    <subcellularLocation>
        <location evidence="1">Membrane</location>
        <topology evidence="1">Multi-pass membrane protein</topology>
    </subcellularLocation>
</comment>
<evidence type="ECO:0000256" key="1">
    <source>
        <dbReference type="ARBA" id="ARBA00004141"/>
    </source>
</evidence>
<dbReference type="PRINTS" id="PR00171">
    <property type="entry name" value="SUGRTRNSPORT"/>
</dbReference>
<accession>E3LTA2</accession>
<keyword evidence="5 7" id="KW-1133">Transmembrane helix</keyword>
<dbReference type="InterPro" id="IPR020846">
    <property type="entry name" value="MFS_dom"/>
</dbReference>
<dbReference type="InterPro" id="IPR005829">
    <property type="entry name" value="Sugar_transporter_CS"/>
</dbReference>
<feature type="transmembrane region" description="Helical" evidence="7">
    <location>
        <begin position="341"/>
        <end position="360"/>
    </location>
</feature>
<reference evidence="9" key="1">
    <citation type="submission" date="2007-07" db="EMBL/GenBank/DDBJ databases">
        <title>PCAP assembly of the Caenorhabditis remanei genome.</title>
        <authorList>
            <consortium name="The Caenorhabditis remanei Sequencing Consortium"/>
            <person name="Wilson R.K."/>
        </authorList>
    </citation>
    <scope>NUCLEOTIDE SEQUENCE [LARGE SCALE GENOMIC DNA]</scope>
    <source>
        <strain evidence="9">PB4641</strain>
    </source>
</reference>
<name>E3LTA2_CAERE</name>
<dbReference type="InterPro" id="IPR036259">
    <property type="entry name" value="MFS_trans_sf"/>
</dbReference>
<dbReference type="Pfam" id="PF00083">
    <property type="entry name" value="Sugar_tr"/>
    <property type="match status" value="2"/>
</dbReference>
<comment type="similarity">
    <text evidence="2">Belongs to the major facilitator superfamily. Sugar transporter (TC 2.A.1.1) family.</text>
</comment>
<sequence length="639" mass="70863">MVQVAPVGVGAGSGQSRPASDPKTGWFVYMLAFSAVIGGFLFGYDTGIVSAAMLYVPNASGIKPLDSVWQEIIVSVTPGVAAIGSLCSGPGSDFLGRKKIIIGASVTFTIGAIICAAAWTKIVLLIGRILLGLAIGFASMIVPIYVSEASPSHIRGKLVTGFQLMITVGLVIANIIGGAFSYVDPDQVGWRLMFAFAAVPAIIQFVCFLFLPESPRWLYEHGRTVEAREVLTRIYNGHTEWVDYEMNEISFSYEEEIRAKAEHAGNGPTIFRILKTPHVRKASCLELTLLCEWMVSKHLQFKFLGTILVISSEVRELKTITQLFGFLWELLVGLVNKFPNLNFSFSAINFIGTFIPIALVERVGRRVLLLVSMVGVILFLIAMGVSFLLINNVFTLLIKKSKHNQFQDSSLTYPQANYTGSPNYNPSVKDAIKCMKYSNCDFCVTDEYCGFCEDKATKQGYCLPFPTDDSSHFSATGICQFSNLTGNGKTYEWEDTYCHTKFTVLPIIIMVFYLLSFSAGYAPLPWVLNAEFYPLWARSTAVSISTAFNWIFNLIVSLTFLSLSQAATKYGTFFIYCGCTIVALIFVFFFVPETKGYSIDEVEMLFMTKEEREKAQKVLEESKEGKHRNSVALSFDTKF</sequence>
<organism evidence="10">
    <name type="scientific">Caenorhabditis remanei</name>
    <name type="common">Caenorhabditis vulgaris</name>
    <dbReference type="NCBI Taxonomy" id="31234"/>
    <lineage>
        <taxon>Eukaryota</taxon>
        <taxon>Metazoa</taxon>
        <taxon>Ecdysozoa</taxon>
        <taxon>Nematoda</taxon>
        <taxon>Chromadorea</taxon>
        <taxon>Rhabditida</taxon>
        <taxon>Rhabditina</taxon>
        <taxon>Rhabditomorpha</taxon>
        <taxon>Rhabditoidea</taxon>
        <taxon>Rhabditidae</taxon>
        <taxon>Peloderinae</taxon>
        <taxon>Caenorhabditis</taxon>
    </lineage>
</organism>
<keyword evidence="6 7" id="KW-0472">Membrane</keyword>
<evidence type="ECO:0000256" key="6">
    <source>
        <dbReference type="ARBA" id="ARBA00023136"/>
    </source>
</evidence>
<dbReference type="Proteomes" id="UP000008281">
    <property type="component" value="Unassembled WGS sequence"/>
</dbReference>
<feature type="transmembrane region" description="Helical" evidence="7">
    <location>
        <begin position="68"/>
        <end position="88"/>
    </location>
</feature>
<dbReference type="GO" id="GO:0005366">
    <property type="term" value="F:myo-inositol:proton symporter activity"/>
    <property type="evidence" value="ECO:0007669"/>
    <property type="project" value="TreeGrafter"/>
</dbReference>
<dbReference type="InterPro" id="IPR005828">
    <property type="entry name" value="MFS_sugar_transport-like"/>
</dbReference>
<feature type="domain" description="Major facilitator superfamily (MFS) profile" evidence="8">
    <location>
        <begin position="31"/>
        <end position="595"/>
    </location>
</feature>
<keyword evidence="4 7" id="KW-0812">Transmembrane</keyword>
<feature type="transmembrane region" description="Helical" evidence="7">
    <location>
        <begin position="504"/>
        <end position="528"/>
    </location>
</feature>
<dbReference type="STRING" id="31234.E3LTA2"/>
<evidence type="ECO:0000259" key="8">
    <source>
        <dbReference type="PROSITE" id="PS50850"/>
    </source>
</evidence>
<dbReference type="OMA" id="PRWLYKM"/>
<evidence type="ECO:0000313" key="9">
    <source>
        <dbReference type="EMBL" id="EFP09411.1"/>
    </source>
</evidence>
<dbReference type="EMBL" id="DS268414">
    <property type="protein sequence ID" value="EFP09411.1"/>
    <property type="molecule type" value="Genomic_DNA"/>
</dbReference>
<dbReference type="PROSITE" id="PS00217">
    <property type="entry name" value="SUGAR_TRANSPORT_2"/>
    <property type="match status" value="1"/>
</dbReference>
<feature type="transmembrane region" description="Helical" evidence="7">
    <location>
        <begin position="367"/>
        <end position="390"/>
    </location>
</feature>
<keyword evidence="3" id="KW-0813">Transport</keyword>
<dbReference type="eggNOG" id="KOG0254">
    <property type="taxonomic scope" value="Eukaryota"/>
</dbReference>
<dbReference type="PANTHER" id="PTHR48020">
    <property type="entry name" value="PROTON MYO-INOSITOL COTRANSPORTER"/>
    <property type="match status" value="1"/>
</dbReference>
<evidence type="ECO:0000313" key="10">
    <source>
        <dbReference type="Proteomes" id="UP000008281"/>
    </source>
</evidence>
<keyword evidence="10" id="KW-1185">Reference proteome</keyword>
<protein>
    <submittedName>
        <fullName evidence="9">CRE-HMIT-1.3 protein</fullName>
    </submittedName>
</protein>
<feature type="transmembrane region" description="Helical" evidence="7">
    <location>
        <begin position="26"/>
        <end position="56"/>
    </location>
</feature>
<dbReference type="InterPro" id="IPR003663">
    <property type="entry name" value="Sugar/inositol_transpt"/>
</dbReference>
<feature type="transmembrane region" description="Helical" evidence="7">
    <location>
        <begin position="125"/>
        <end position="146"/>
    </location>
</feature>
<proteinExistence type="inferred from homology"/>
<dbReference type="InterPro" id="IPR050814">
    <property type="entry name" value="Myo-inositol_Transporter"/>
</dbReference>
<evidence type="ECO:0000256" key="7">
    <source>
        <dbReference type="SAM" id="Phobius"/>
    </source>
</evidence>